<sequence>MLRRPDENPLADDCSLAFGIRQVAAEQNHIALIYRNDDSEPMLLHHGWHKDTRHHAWDGKYHSAQFQHLDIELQETFADWAIEVAPRVIANNIPYGVFYNLQANFGIDGKYIDRDDASGHTCATFLLDLFHSYGMPLLSLLSWPEERNGDLQWQQKMLDQLFNDRAITREVTMQQYWLKLRRFRPEEVASAAVLYVDAPLPFDDVQNESESIARQLSTT</sequence>
<keyword evidence="2" id="KW-1185">Reference proteome</keyword>
<proteinExistence type="predicted"/>
<evidence type="ECO:0008006" key="3">
    <source>
        <dbReference type="Google" id="ProtNLM"/>
    </source>
</evidence>
<comment type="caution">
    <text evidence="1">The sequence shown here is derived from an EMBL/GenBank/DDBJ whole genome shotgun (WGS) entry which is preliminary data.</text>
</comment>
<evidence type="ECO:0000313" key="1">
    <source>
        <dbReference type="EMBL" id="RAR82222.1"/>
    </source>
</evidence>
<evidence type="ECO:0000313" key="2">
    <source>
        <dbReference type="Proteomes" id="UP000248856"/>
    </source>
</evidence>
<dbReference type="Proteomes" id="UP000248856">
    <property type="component" value="Unassembled WGS sequence"/>
</dbReference>
<gene>
    <name evidence="1" type="ORF">AX018_10183</name>
</gene>
<protein>
    <recommendedName>
        <fullName evidence="3">Permuted papain-like amidase YaeF/Yiix C92 family enzyme</fullName>
    </recommendedName>
</protein>
<dbReference type="EMBL" id="QLTA01000018">
    <property type="protein sequence ID" value="RAR82222.1"/>
    <property type="molecule type" value="Genomic_DNA"/>
</dbReference>
<dbReference type="AlphaFoldDB" id="A0A328ZC68"/>
<reference evidence="1 2" key="1">
    <citation type="submission" date="2018-06" db="EMBL/GenBank/DDBJ databases">
        <title>Genomic Encyclopedia of Archaeal and Bacterial Type Strains, Phase II (KMG-II): from individual species to whole genera.</title>
        <authorList>
            <person name="Goeker M."/>
        </authorList>
    </citation>
    <scope>NUCLEOTIDE SEQUENCE [LARGE SCALE GENOMIC DNA]</scope>
    <source>
        <strain evidence="1 2">CFPB 3232</strain>
    </source>
</reference>
<accession>A0A328ZC68</accession>
<organism evidence="1 2">
    <name type="scientific">Paracidovorax anthurii</name>
    <dbReference type="NCBI Taxonomy" id="78229"/>
    <lineage>
        <taxon>Bacteria</taxon>
        <taxon>Pseudomonadati</taxon>
        <taxon>Pseudomonadota</taxon>
        <taxon>Betaproteobacteria</taxon>
        <taxon>Burkholderiales</taxon>
        <taxon>Comamonadaceae</taxon>
        <taxon>Paracidovorax</taxon>
    </lineage>
</organism>
<name>A0A328ZC68_9BURK</name>